<keyword evidence="4" id="KW-1185">Reference proteome</keyword>
<dbReference type="RefSeq" id="WP_149655476.1">
    <property type="nucleotide sequence ID" value="NZ_VTZN01000140.1"/>
</dbReference>
<feature type="domain" description="HTH cro/C1-type" evidence="2">
    <location>
        <begin position="8"/>
        <end position="62"/>
    </location>
</feature>
<dbReference type="InterPro" id="IPR052345">
    <property type="entry name" value="Rad_response_metalloprotease"/>
</dbReference>
<dbReference type="PANTHER" id="PTHR43236:SF1">
    <property type="entry name" value="BLL7220 PROTEIN"/>
    <property type="match status" value="1"/>
</dbReference>
<dbReference type="Gene3D" id="1.10.260.40">
    <property type="entry name" value="lambda repressor-like DNA-binding domains"/>
    <property type="match status" value="1"/>
</dbReference>
<evidence type="ECO:0000256" key="1">
    <source>
        <dbReference type="ARBA" id="ARBA00007227"/>
    </source>
</evidence>
<dbReference type="Pfam" id="PF06114">
    <property type="entry name" value="Peptidase_M78"/>
    <property type="match status" value="1"/>
</dbReference>
<evidence type="ECO:0000259" key="2">
    <source>
        <dbReference type="PROSITE" id="PS50943"/>
    </source>
</evidence>
<sequence>MNNLGELLETLRIARGWTQAQLEEQTGIRQGTLSRYENGLREPDPATMAELAKAFGVTTEFLQRGQHRRAAMAVDAHMRRRATAKASLWRQREAQLNEYRLHARALFEEVSLQAEQIVPRFDGEDPSAAARMTRMQWRMPVGPVRALMHWLEAAGCMVIAEDFGSPRLDGLSQWIDEHPMMLINTSAPTDRMRWTLAHELGHLVLHSEYLTGDVEAEADEFAAELLMPAESIRPSLSKPNLGKLLDLKQEWGVSIAALIQRAHTLKTITPAERTRLFKMLSAKGFRITEPGSERIPPEKPRLQQHLRSTLQAKGLTTAEIARIAGYPSDSKNQLLPQPQRLRVV</sequence>
<dbReference type="SUPFAM" id="SSF47413">
    <property type="entry name" value="lambda repressor-like DNA-binding domains"/>
    <property type="match status" value="1"/>
</dbReference>
<dbReference type="PROSITE" id="PS50943">
    <property type="entry name" value="HTH_CROC1"/>
    <property type="match status" value="1"/>
</dbReference>
<dbReference type="GO" id="GO:0003677">
    <property type="term" value="F:DNA binding"/>
    <property type="evidence" value="ECO:0007669"/>
    <property type="project" value="InterPro"/>
</dbReference>
<dbReference type="SMART" id="SM00530">
    <property type="entry name" value="HTH_XRE"/>
    <property type="match status" value="1"/>
</dbReference>
<gene>
    <name evidence="3" type="ORF">F0Q45_19365</name>
</gene>
<dbReference type="CDD" id="cd00093">
    <property type="entry name" value="HTH_XRE"/>
    <property type="match status" value="1"/>
</dbReference>
<dbReference type="InterPro" id="IPR010982">
    <property type="entry name" value="Lambda_DNA-bd_dom_sf"/>
</dbReference>
<proteinExistence type="inferred from homology"/>
<dbReference type="EMBL" id="VTZN01000140">
    <property type="protein sequence ID" value="KAA1248672.1"/>
    <property type="molecule type" value="Genomic_DNA"/>
</dbReference>
<comment type="similarity">
    <text evidence="1">Belongs to the short-chain fatty acyl-CoA assimilation regulator (ScfR) family.</text>
</comment>
<dbReference type="Gene3D" id="1.10.10.2910">
    <property type="match status" value="1"/>
</dbReference>
<evidence type="ECO:0000313" key="4">
    <source>
        <dbReference type="Proteomes" id="UP000324701"/>
    </source>
</evidence>
<comment type="caution">
    <text evidence="3">The sequence shown here is derived from an EMBL/GenBank/DDBJ whole genome shotgun (WGS) entry which is preliminary data.</text>
</comment>
<dbReference type="Proteomes" id="UP000324701">
    <property type="component" value="Unassembled WGS sequence"/>
</dbReference>
<dbReference type="Pfam" id="PF01381">
    <property type="entry name" value="HTH_3"/>
    <property type="match status" value="1"/>
</dbReference>
<organism evidence="3 4">
    <name type="scientific">Mycobacterium simiae</name>
    <name type="common">Mycobacterium habana</name>
    <dbReference type="NCBI Taxonomy" id="1784"/>
    <lineage>
        <taxon>Bacteria</taxon>
        <taxon>Bacillati</taxon>
        <taxon>Actinomycetota</taxon>
        <taxon>Actinomycetes</taxon>
        <taxon>Mycobacteriales</taxon>
        <taxon>Mycobacteriaceae</taxon>
        <taxon>Mycobacterium</taxon>
        <taxon>Mycobacterium simiae complex</taxon>
    </lineage>
</organism>
<evidence type="ECO:0000313" key="3">
    <source>
        <dbReference type="EMBL" id="KAA1248672.1"/>
    </source>
</evidence>
<dbReference type="PANTHER" id="PTHR43236">
    <property type="entry name" value="ANTITOXIN HIGA1"/>
    <property type="match status" value="1"/>
</dbReference>
<name>A0A5B1BKL6_MYCSI</name>
<accession>A0A5B1BKL6</accession>
<dbReference type="OrthoDB" id="9794834at2"/>
<dbReference type="AlphaFoldDB" id="A0A5B1BKL6"/>
<dbReference type="InterPro" id="IPR010359">
    <property type="entry name" value="IrrE_HExxH"/>
</dbReference>
<dbReference type="InterPro" id="IPR001387">
    <property type="entry name" value="Cro/C1-type_HTH"/>
</dbReference>
<protein>
    <submittedName>
        <fullName evidence="3">ImmA/IrrE family metallo-endopeptidase</fullName>
    </submittedName>
</protein>
<reference evidence="3 4" key="1">
    <citation type="submission" date="2019-09" db="EMBL/GenBank/DDBJ databases">
        <title>Report of infection by Mycobacterium simiae a patient suffering from pulmonary tuberculosis.</title>
        <authorList>
            <person name="Mohanty P.S."/>
            <person name="Bansal A.K."/>
            <person name="Singh H."/>
            <person name="Sharma S."/>
            <person name="Patil S.A."/>
            <person name="Upadhaya P."/>
            <person name="Singh P.K."/>
            <person name="Kumar D."/>
            <person name="Kumar S."/>
            <person name="Singh R.K."/>
            <person name="Chaudhary B."/>
        </authorList>
    </citation>
    <scope>NUCLEOTIDE SEQUENCE [LARGE SCALE GENOMIC DNA]</scope>
    <source>
        <strain evidence="3 4">JAL-560-SIM</strain>
    </source>
</reference>